<dbReference type="OrthoDB" id="5829918at2"/>
<dbReference type="PROSITE" id="PS00409">
    <property type="entry name" value="PROKAR_NTER_METHYL"/>
    <property type="match status" value="1"/>
</dbReference>
<evidence type="ECO:0000313" key="3">
    <source>
        <dbReference type="Proteomes" id="UP000240904"/>
    </source>
</evidence>
<sequence>MISKSKGFSLIEVLISLVVLSVGVLGLVKLQTYMEVKSENALYSIDALHLAEEKLELFRTRSQSAATGTMAYIDIKSSPSPESLSMAGMTVSRVVTVKDDTPVAGAKKIKVTVSWTDRWNNTQSVALETVISKYSEFD</sequence>
<evidence type="ECO:0000256" key="1">
    <source>
        <dbReference type="SAM" id="Phobius"/>
    </source>
</evidence>
<dbReference type="Pfam" id="PF07963">
    <property type="entry name" value="N_methyl"/>
    <property type="match status" value="1"/>
</dbReference>
<reference evidence="2 3" key="1">
    <citation type="submission" date="2018-03" db="EMBL/GenBank/DDBJ databases">
        <title>Whole genome sequencing of Histamine producing bacteria.</title>
        <authorList>
            <person name="Butler K."/>
        </authorList>
    </citation>
    <scope>NUCLEOTIDE SEQUENCE [LARGE SCALE GENOMIC DNA]</scope>
    <source>
        <strain evidence="2 3">DSM 16190</strain>
    </source>
</reference>
<comment type="caution">
    <text evidence="2">The sequence shown here is derived from an EMBL/GenBank/DDBJ whole genome shotgun (WGS) entry which is preliminary data.</text>
</comment>
<dbReference type="Proteomes" id="UP000240904">
    <property type="component" value="Unassembled WGS sequence"/>
</dbReference>
<keyword evidence="1" id="KW-0812">Transmembrane</keyword>
<name>A0A2T3MTB2_9GAMM</name>
<dbReference type="NCBIfam" id="TIGR02532">
    <property type="entry name" value="IV_pilin_GFxxxE"/>
    <property type="match status" value="1"/>
</dbReference>
<evidence type="ECO:0000313" key="2">
    <source>
        <dbReference type="EMBL" id="PSW02542.1"/>
    </source>
</evidence>
<dbReference type="InterPro" id="IPR012902">
    <property type="entry name" value="N_methyl_site"/>
</dbReference>
<organism evidence="2 3">
    <name type="scientific">Photobacterium lipolyticum</name>
    <dbReference type="NCBI Taxonomy" id="266810"/>
    <lineage>
        <taxon>Bacteria</taxon>
        <taxon>Pseudomonadati</taxon>
        <taxon>Pseudomonadota</taxon>
        <taxon>Gammaproteobacteria</taxon>
        <taxon>Vibrionales</taxon>
        <taxon>Vibrionaceae</taxon>
        <taxon>Photobacterium</taxon>
    </lineage>
</organism>
<accession>A0A2T3MTB2</accession>
<proteinExistence type="predicted"/>
<keyword evidence="3" id="KW-1185">Reference proteome</keyword>
<gene>
    <name evidence="2" type="ORF">C9I89_18655</name>
</gene>
<feature type="transmembrane region" description="Helical" evidence="1">
    <location>
        <begin position="7"/>
        <end position="28"/>
    </location>
</feature>
<protein>
    <submittedName>
        <fullName evidence="2">Pilus assembly protein PilV</fullName>
    </submittedName>
</protein>
<dbReference type="AlphaFoldDB" id="A0A2T3MTB2"/>
<dbReference type="EMBL" id="PYMC01000018">
    <property type="protein sequence ID" value="PSW02542.1"/>
    <property type="molecule type" value="Genomic_DNA"/>
</dbReference>
<keyword evidence="1" id="KW-0472">Membrane</keyword>
<dbReference type="RefSeq" id="WP_107284836.1">
    <property type="nucleotide sequence ID" value="NZ_PYMC01000018.1"/>
</dbReference>
<keyword evidence="1" id="KW-1133">Transmembrane helix</keyword>